<dbReference type="EMBL" id="UHIC01000001">
    <property type="protein sequence ID" value="SUO97345.1"/>
    <property type="molecule type" value="Genomic_DNA"/>
</dbReference>
<accession>A0A380MXP7</accession>
<feature type="transmembrane region" description="Helical" evidence="1">
    <location>
        <begin position="241"/>
        <end position="263"/>
    </location>
</feature>
<sequence length="273" mass="30296">MNEKIVLLSSPEKCSSKDAGVWFKDGLKMLRVAPGLWSGASLCVMLVMLAGLLAGEILAALFVFLPGGKVLAMAAQMLGIIIASILAQNGLLRLCQQLAIGKKPTMQVFWQLTKTWRFTAFWHLVGFLLLMQLGFKILEWQLFPTPVIEITENNQVIVNQTILLAYTVYAVGMQSVVILLSWALVPLMTDFSQLPFPQAFKLQWYGTLNNFLPLTVLSVYCVMLISAGLMVIGAFATLSSLVGMVVFILALLWFWPLSTAWAFSATRHIFADW</sequence>
<feature type="transmembrane region" description="Helical" evidence="1">
    <location>
        <begin position="163"/>
        <end position="185"/>
    </location>
</feature>
<evidence type="ECO:0000313" key="2">
    <source>
        <dbReference type="EMBL" id="SUO97345.1"/>
    </source>
</evidence>
<feature type="transmembrane region" description="Helical" evidence="1">
    <location>
        <begin position="211"/>
        <end position="235"/>
    </location>
</feature>
<gene>
    <name evidence="2" type="ORF">NCTC13337_02385</name>
</gene>
<evidence type="ECO:0000256" key="1">
    <source>
        <dbReference type="SAM" id="Phobius"/>
    </source>
</evidence>
<keyword evidence="1" id="KW-1133">Transmembrane helix</keyword>
<keyword evidence="1" id="KW-0472">Membrane</keyword>
<name>A0A380MXP7_9GAMM</name>
<protein>
    <submittedName>
        <fullName evidence="2">Uncharacterized protein</fullName>
    </submittedName>
</protein>
<organism evidence="2 3">
    <name type="scientific">Suttonella ornithocola</name>
    <dbReference type="NCBI Taxonomy" id="279832"/>
    <lineage>
        <taxon>Bacteria</taxon>
        <taxon>Pseudomonadati</taxon>
        <taxon>Pseudomonadota</taxon>
        <taxon>Gammaproteobacteria</taxon>
        <taxon>Cardiobacteriales</taxon>
        <taxon>Cardiobacteriaceae</taxon>
        <taxon>Suttonella</taxon>
    </lineage>
</organism>
<feature type="transmembrane region" description="Helical" evidence="1">
    <location>
        <begin position="36"/>
        <end position="64"/>
    </location>
</feature>
<proteinExistence type="predicted"/>
<keyword evidence="3" id="KW-1185">Reference proteome</keyword>
<keyword evidence="1" id="KW-0812">Transmembrane</keyword>
<dbReference type="RefSeq" id="WP_072577455.1">
    <property type="nucleotide sequence ID" value="NZ_LWHB01000180.1"/>
</dbReference>
<reference evidence="2 3" key="1">
    <citation type="submission" date="2018-06" db="EMBL/GenBank/DDBJ databases">
        <authorList>
            <consortium name="Pathogen Informatics"/>
            <person name="Doyle S."/>
        </authorList>
    </citation>
    <scope>NUCLEOTIDE SEQUENCE [LARGE SCALE GENOMIC DNA]</scope>
    <source>
        <strain evidence="2 3">NCTC13337</strain>
    </source>
</reference>
<feature type="transmembrane region" description="Helical" evidence="1">
    <location>
        <begin position="70"/>
        <end position="94"/>
    </location>
</feature>
<dbReference type="AlphaFoldDB" id="A0A380MXP7"/>
<evidence type="ECO:0000313" key="3">
    <source>
        <dbReference type="Proteomes" id="UP000254601"/>
    </source>
</evidence>
<dbReference type="Proteomes" id="UP000254601">
    <property type="component" value="Unassembled WGS sequence"/>
</dbReference>